<dbReference type="InterPro" id="IPR012600">
    <property type="entry name" value="Propeptide_C25"/>
</dbReference>
<dbReference type="InterPro" id="IPR029031">
    <property type="entry name" value="Gingipain_N_sf"/>
</dbReference>
<accession>A0A0S8GDZ6</accession>
<dbReference type="Gene3D" id="3.40.50.1460">
    <property type="match status" value="1"/>
</dbReference>
<dbReference type="InterPro" id="IPR025965">
    <property type="entry name" value="FlgD/Vpr_Ig-like"/>
</dbReference>
<dbReference type="GO" id="GO:0006508">
    <property type="term" value="P:proteolysis"/>
    <property type="evidence" value="ECO:0007669"/>
    <property type="project" value="InterPro"/>
</dbReference>
<organism evidence="6 7">
    <name type="scientific">candidate division WOR_3 bacterium SM23_60</name>
    <dbReference type="NCBI Taxonomy" id="1703780"/>
    <lineage>
        <taxon>Bacteria</taxon>
        <taxon>Bacteria division WOR-3</taxon>
    </lineage>
</organism>
<dbReference type="InterPro" id="IPR029030">
    <property type="entry name" value="Caspase-like_dom_sf"/>
</dbReference>
<dbReference type="Gene3D" id="2.60.40.3800">
    <property type="match status" value="1"/>
</dbReference>
<dbReference type="GO" id="GO:0004197">
    <property type="term" value="F:cysteine-type endopeptidase activity"/>
    <property type="evidence" value="ECO:0007669"/>
    <property type="project" value="InterPro"/>
</dbReference>
<dbReference type="InterPro" id="IPR026444">
    <property type="entry name" value="Secre_tail"/>
</dbReference>
<comment type="caution">
    <text evidence="6">The sequence shown here is derived from an EMBL/GenBank/DDBJ whole genome shotgun (WGS) entry which is preliminary data.</text>
</comment>
<dbReference type="Proteomes" id="UP000051096">
    <property type="component" value="Unassembled WGS sequence"/>
</dbReference>
<feature type="domain" description="Gingipain propeptide" evidence="4">
    <location>
        <begin position="28"/>
        <end position="179"/>
    </location>
</feature>
<evidence type="ECO:0000259" key="4">
    <source>
        <dbReference type="Pfam" id="PF08126"/>
    </source>
</evidence>
<evidence type="ECO:0000256" key="1">
    <source>
        <dbReference type="ARBA" id="ARBA00022729"/>
    </source>
</evidence>
<dbReference type="EMBL" id="LJUO01000077">
    <property type="protein sequence ID" value="KPK70944.1"/>
    <property type="molecule type" value="Genomic_DNA"/>
</dbReference>
<dbReference type="InterPro" id="IPR001769">
    <property type="entry name" value="Gingipain"/>
</dbReference>
<dbReference type="NCBIfam" id="TIGR04183">
    <property type="entry name" value="Por_Secre_tail"/>
    <property type="match status" value="1"/>
</dbReference>
<evidence type="ECO:0000313" key="7">
    <source>
        <dbReference type="Proteomes" id="UP000051096"/>
    </source>
</evidence>
<dbReference type="Gene3D" id="3.40.50.10390">
    <property type="entry name" value="Gingipain r, domain 1"/>
    <property type="match status" value="1"/>
</dbReference>
<name>A0A0S8GDZ6_UNCW3</name>
<dbReference type="SUPFAM" id="SSF52129">
    <property type="entry name" value="Caspase-like"/>
    <property type="match status" value="1"/>
</dbReference>
<dbReference type="Pfam" id="PF08126">
    <property type="entry name" value="Propeptide_C25"/>
    <property type="match status" value="1"/>
</dbReference>
<proteinExistence type="predicted"/>
<reference evidence="6 7" key="1">
    <citation type="journal article" date="2015" name="Microbiome">
        <title>Genomic resolution of linkages in carbon, nitrogen, and sulfur cycling among widespread estuary sediment bacteria.</title>
        <authorList>
            <person name="Baker B.J."/>
            <person name="Lazar C.S."/>
            <person name="Teske A.P."/>
            <person name="Dick G.J."/>
        </authorList>
    </citation>
    <scope>NUCLEOTIDE SEQUENCE [LARGE SCALE GENOMIC DNA]</scope>
    <source>
        <strain evidence="6">SM23_60</strain>
    </source>
</reference>
<evidence type="ECO:0000256" key="2">
    <source>
        <dbReference type="SAM" id="SignalP"/>
    </source>
</evidence>
<dbReference type="InterPro" id="IPR038490">
    <property type="entry name" value="Gingipain_propep_sf"/>
</dbReference>
<dbReference type="AlphaFoldDB" id="A0A0S8GDZ6"/>
<evidence type="ECO:0000313" key="6">
    <source>
        <dbReference type="EMBL" id="KPK70944.1"/>
    </source>
</evidence>
<protein>
    <recommendedName>
        <fullName evidence="8">T9SS type A sorting domain-containing protein</fullName>
    </recommendedName>
</protein>
<feature type="signal peptide" evidence="2">
    <location>
        <begin position="1"/>
        <end position="26"/>
    </location>
</feature>
<evidence type="ECO:0000259" key="5">
    <source>
        <dbReference type="Pfam" id="PF13860"/>
    </source>
</evidence>
<dbReference type="Gene3D" id="2.60.40.4070">
    <property type="match status" value="1"/>
</dbReference>
<feature type="domain" description="FlgD/Vpr Ig-like" evidence="5">
    <location>
        <begin position="1164"/>
        <end position="1227"/>
    </location>
</feature>
<feature type="domain" description="Gingipain" evidence="3">
    <location>
        <begin position="240"/>
        <end position="578"/>
    </location>
</feature>
<sequence length="1239" mass="136763">MIRIFMKGWIYSITILLLAHVTVASAATDVSYTVDFSVSDLHFSTVGEYDVIRMAHTSMMSELGEPVVPVKYVGIALPAGMKAVKIEAHAVTTRDVPGTFVVMPGQPPVPIGQSNDRRQVEPADAVYRSNALYPEKLATLGSQGNLAGQQVVWVSVYPLQVQPVQKKLIFHERIKITVQCIAALRADNPYQEAYRTFSEHQRRLYQDMLERMVINPEQVVVQAAPGAPSPLVPPGAYTHVIITSSAFASYFEPLVEWHTQKGYRDTVVTTEWIYANYTGPGDTLQIRQFIMDANTNWGTMYFLMGGEGPIVPFCRRYYYGEYPDQITPSDQYYSDFDDDWMHEVIVGRASIETEEEITTFISKVLKYEKNPPLSSYPLDILLIGMDLNPSTHSEELKEAVDSYAPGYFNINKVYDSHGGNHRDSAIYYWNQGMNLVNHSDHCNVTLMGLGSENHGWHLTNSDVDILTNDDEPCIIVSDGCEPNAMDYNDCIAEHWVIYNDNQAGIAFNGNTRHGWGYVGSPASLSGELDLWWWYGLLTQNQNDLGKAIVYAKHNFGAATGIRAHCEWTFNLLGEPAMPIWTNTPGVLEVTYDPFVEATPGTYTVTVKDNDGVTPVQDALVCCWVRDQNPHDMYEAAYTNASGSAVLDVSPTTPGDTMFITVTAHNYLYYEGYALVTVTSGPFIVTGTMFFDTGGDGCPNPGEVVDFGVYAKNIGVDPVYDLYGILSSSDPYVTAIPVDSSWFNDIAADGDSTLSDPYYNFTIADDCPDGYVIDLTITFHDQNDSTWTAHPGAKVFAPHITFHDATVINGYWDNGMLDPNEQAEIVVTLTNEGAAVAENVMATLMSSSPGISIVDESGGYGSIDPNDSADNIADPYTVYASSSISFGTPVDFSLMITSGVYVDTVGFSLVVGAPPPTDTGYYYAYYSGGAYAQAPVFDWVAIDSTQSTYPGISLDLDRNETAIVDLPFTFKYYGIDYDRISISSNGWIAMDSTESTDYSNSAIPYVDGPPAMIAGLWDYLHPANPGEPGDIYYYYDAANHRFIVEYYMIEHYPTGGNHETFEIILHDPVYYPTPSGDGEIVVQYLTGFQLEGSLTVGIENADETVGVQYHYNGTYDSLAVPVTDEFAVKYVASAPMPGVEEEEYGTAPVMTLLEVMAPNPFTGRTTISYQLSTATKVSLKAYDATGRLVRTFAEQTQQPGHYRIAWNGHDDAGRRLAAGVYFVKFEAADYERAIKAVLLR</sequence>
<dbReference type="Pfam" id="PF13860">
    <property type="entry name" value="FlgD_ig"/>
    <property type="match status" value="1"/>
</dbReference>
<dbReference type="InterPro" id="IPR013783">
    <property type="entry name" value="Ig-like_fold"/>
</dbReference>
<dbReference type="Gene3D" id="2.60.40.10">
    <property type="entry name" value="Immunoglobulins"/>
    <property type="match status" value="1"/>
</dbReference>
<feature type="chain" id="PRO_5006646838" description="T9SS type A sorting domain-containing protein" evidence="2">
    <location>
        <begin position="27"/>
        <end position="1239"/>
    </location>
</feature>
<keyword evidence="1 2" id="KW-0732">Signal</keyword>
<dbReference type="Pfam" id="PF01364">
    <property type="entry name" value="Peptidase_C25"/>
    <property type="match status" value="1"/>
</dbReference>
<gene>
    <name evidence="6" type="ORF">AMJ87_08095</name>
</gene>
<evidence type="ECO:0008006" key="8">
    <source>
        <dbReference type="Google" id="ProtNLM"/>
    </source>
</evidence>
<evidence type="ECO:0000259" key="3">
    <source>
        <dbReference type="Pfam" id="PF01364"/>
    </source>
</evidence>